<dbReference type="AlphaFoldDB" id="A0A1I8FD49"/>
<dbReference type="PANTHER" id="PTHR21508:SF5">
    <property type="entry name" value="MITOGUARDIN"/>
    <property type="match status" value="1"/>
</dbReference>
<evidence type="ECO:0000256" key="6">
    <source>
        <dbReference type="ARBA" id="ARBA00023128"/>
    </source>
</evidence>
<keyword evidence="4" id="KW-1000">Mitochondrion outer membrane</keyword>
<evidence type="ECO:0000313" key="9">
    <source>
        <dbReference type="Proteomes" id="UP000095280"/>
    </source>
</evidence>
<keyword evidence="3" id="KW-0812">Transmembrane</keyword>
<name>A0A1I8FD49_9PLAT</name>
<dbReference type="InterPro" id="IPR019392">
    <property type="entry name" value="Miga"/>
</dbReference>
<evidence type="ECO:0000256" key="8">
    <source>
        <dbReference type="SAM" id="MobiDB-lite"/>
    </source>
</evidence>
<dbReference type="GO" id="GO:0005741">
    <property type="term" value="C:mitochondrial outer membrane"/>
    <property type="evidence" value="ECO:0007669"/>
    <property type="project" value="UniProtKB-SubCell"/>
</dbReference>
<feature type="compositionally biased region" description="Low complexity" evidence="8">
    <location>
        <begin position="310"/>
        <end position="327"/>
    </location>
</feature>
<dbReference type="Proteomes" id="UP000095280">
    <property type="component" value="Unplaced"/>
</dbReference>
<accession>A0A1I8FD49</accession>
<dbReference type="Pfam" id="PF10265">
    <property type="entry name" value="Miga"/>
    <property type="match status" value="1"/>
</dbReference>
<feature type="region of interest" description="Disordered" evidence="8">
    <location>
        <begin position="306"/>
        <end position="327"/>
    </location>
</feature>
<organism evidence="9 10">
    <name type="scientific">Macrostomum lignano</name>
    <dbReference type="NCBI Taxonomy" id="282301"/>
    <lineage>
        <taxon>Eukaryota</taxon>
        <taxon>Metazoa</taxon>
        <taxon>Spiralia</taxon>
        <taxon>Lophotrochozoa</taxon>
        <taxon>Platyhelminthes</taxon>
        <taxon>Rhabditophora</taxon>
        <taxon>Macrostomorpha</taxon>
        <taxon>Macrostomida</taxon>
        <taxon>Macrostomidae</taxon>
        <taxon>Macrostomum</taxon>
    </lineage>
</organism>
<evidence type="ECO:0000256" key="5">
    <source>
        <dbReference type="ARBA" id="ARBA00022989"/>
    </source>
</evidence>
<evidence type="ECO:0000256" key="1">
    <source>
        <dbReference type="ARBA" id="ARBA00004294"/>
    </source>
</evidence>
<dbReference type="GO" id="GO:0008053">
    <property type="term" value="P:mitochondrial fusion"/>
    <property type="evidence" value="ECO:0007669"/>
    <property type="project" value="InterPro"/>
</dbReference>
<feature type="compositionally biased region" description="Low complexity" evidence="8">
    <location>
        <begin position="118"/>
        <end position="157"/>
    </location>
</feature>
<sequence>ATWRGYVARRLYKAAAPACGAPRIRAFAPLYEERWRGVGRMVRCDCDLGRSCQRAFAYADCVAASRRAYRLLGLGAWPGGPRTSEEAAIRDARGLPDMPAALARARLRRWRRSRRQRAGAPRCLLSARTSSTPSASPPSRSSSAMHRRASAPSAAPPAIRSGLSIPASCCPATQLKPKLSHQPIRAVRWPPCGVPPRACNWRWPAPVSPPLCWRSTCAGGPRGAANPARDLAGAVAGLALDYPPSNGSAAPVPATAKPSPRCPELRPAALPAAQPAAVGEAVWSAGSRSKGAASAAASPAATGGFGLTKSTTPSPVPTAAAATGPARASSALHRVITDLETSLESFDGLGDVRGGAASESELLTELRQLLETAYSIRERGQAAALDVDEAYLPSTDRQRRRRSARQATMPTFTGRPCWSWSTAPCRLESCAQLIWAAQLTPSTWPGLHCIRLAMDQLMADRASANWFAVTGRELGACCWTAWAAMCSLPGLPDAPDAIRRDLEPRGVRVFGLYDIAFDYMLLDAFEELASPPPSIVSVLQNRWLSAGFKRTALDSTVWTLVLAKRKMLAAVLAASTISTAWWPAWAPPWPGASSAPTSEPTESARRSASTATQFAEDLFSPKQVRFTTVEELAADVLTCARSGLCD</sequence>
<comment type="subcellular location">
    <subcellularLocation>
        <location evidence="1">Mitochondrion outer membrane</location>
    </subcellularLocation>
</comment>
<keyword evidence="6" id="KW-0496">Mitochondrion</keyword>
<keyword evidence="5" id="KW-1133">Transmembrane helix</keyword>
<evidence type="ECO:0000256" key="4">
    <source>
        <dbReference type="ARBA" id="ARBA00022787"/>
    </source>
</evidence>
<dbReference type="PROSITE" id="PS50096">
    <property type="entry name" value="IQ"/>
    <property type="match status" value="1"/>
</dbReference>
<evidence type="ECO:0000256" key="3">
    <source>
        <dbReference type="ARBA" id="ARBA00022692"/>
    </source>
</evidence>
<evidence type="ECO:0000256" key="7">
    <source>
        <dbReference type="ARBA" id="ARBA00023136"/>
    </source>
</evidence>
<reference evidence="10" key="1">
    <citation type="submission" date="2016-11" db="UniProtKB">
        <authorList>
            <consortium name="WormBaseParasite"/>
        </authorList>
    </citation>
    <scope>IDENTIFICATION</scope>
</reference>
<keyword evidence="9" id="KW-1185">Reference proteome</keyword>
<dbReference type="PANTHER" id="PTHR21508">
    <property type="entry name" value="MITOGUARDIN"/>
    <property type="match status" value="1"/>
</dbReference>
<protein>
    <submittedName>
        <fullName evidence="10">OTU domain-containing protein</fullName>
    </submittedName>
</protein>
<dbReference type="WBParaSite" id="maker-unitig_30066-snap-gene-0.2-mRNA-1">
    <property type="protein sequence ID" value="maker-unitig_30066-snap-gene-0.2-mRNA-1"/>
    <property type="gene ID" value="maker-unitig_30066-snap-gene-0.2"/>
</dbReference>
<keyword evidence="7" id="KW-0472">Membrane</keyword>
<proteinExistence type="inferred from homology"/>
<feature type="region of interest" description="Disordered" evidence="8">
    <location>
        <begin position="111"/>
        <end position="157"/>
    </location>
</feature>
<evidence type="ECO:0000256" key="2">
    <source>
        <dbReference type="ARBA" id="ARBA00008969"/>
    </source>
</evidence>
<evidence type="ECO:0000313" key="10">
    <source>
        <dbReference type="WBParaSite" id="maker-unitig_30066-snap-gene-0.2-mRNA-1"/>
    </source>
</evidence>
<comment type="similarity">
    <text evidence="2">Belongs to the mitoguardin family.</text>
</comment>